<dbReference type="CDD" id="cd00303">
    <property type="entry name" value="retropepsin_like"/>
    <property type="match status" value="1"/>
</dbReference>
<dbReference type="Pfam" id="PF13975">
    <property type="entry name" value="gag-asp_proteas"/>
    <property type="match status" value="1"/>
</dbReference>
<feature type="compositionally biased region" description="Basic and acidic residues" evidence="2">
    <location>
        <begin position="7"/>
        <end position="18"/>
    </location>
</feature>
<evidence type="ECO:0000256" key="2">
    <source>
        <dbReference type="SAM" id="MobiDB-lite"/>
    </source>
</evidence>
<gene>
    <name evidence="3" type="ORF">Acr_02g0008120</name>
</gene>
<dbReference type="InterPro" id="IPR021109">
    <property type="entry name" value="Peptidase_aspartic_dom_sf"/>
</dbReference>
<dbReference type="Gene3D" id="2.40.70.10">
    <property type="entry name" value="Acid Proteases"/>
    <property type="match status" value="1"/>
</dbReference>
<dbReference type="GO" id="GO:0003676">
    <property type="term" value="F:nucleic acid binding"/>
    <property type="evidence" value="ECO:0007669"/>
    <property type="project" value="InterPro"/>
</dbReference>
<dbReference type="PANTHER" id="PTHR12917">
    <property type="entry name" value="ASPARTYL PROTEASE DDI-RELATED"/>
    <property type="match status" value="1"/>
</dbReference>
<protein>
    <submittedName>
        <fullName evidence="3">Uncharacterized protein</fullName>
    </submittedName>
</protein>
<evidence type="ECO:0000256" key="1">
    <source>
        <dbReference type="SAM" id="Coils"/>
    </source>
</evidence>
<organism evidence="3 4">
    <name type="scientific">Actinidia rufa</name>
    <dbReference type="NCBI Taxonomy" id="165716"/>
    <lineage>
        <taxon>Eukaryota</taxon>
        <taxon>Viridiplantae</taxon>
        <taxon>Streptophyta</taxon>
        <taxon>Embryophyta</taxon>
        <taxon>Tracheophyta</taxon>
        <taxon>Spermatophyta</taxon>
        <taxon>Magnoliopsida</taxon>
        <taxon>eudicotyledons</taxon>
        <taxon>Gunneridae</taxon>
        <taxon>Pentapetalae</taxon>
        <taxon>asterids</taxon>
        <taxon>Ericales</taxon>
        <taxon>Actinidiaceae</taxon>
        <taxon>Actinidia</taxon>
    </lineage>
</organism>
<dbReference type="InterPro" id="IPR036875">
    <property type="entry name" value="Znf_CCHC_sf"/>
</dbReference>
<dbReference type="PANTHER" id="PTHR12917:SF18">
    <property type="entry name" value="DNA DAMAGE-INDUCIBLE PROTEIN 1-LIKE"/>
    <property type="match status" value="1"/>
</dbReference>
<comment type="caution">
    <text evidence="3">The sequence shown here is derived from an EMBL/GenBank/DDBJ whole genome shotgun (WGS) entry which is preliminary data.</text>
</comment>
<evidence type="ECO:0000313" key="3">
    <source>
        <dbReference type="EMBL" id="GFY82572.1"/>
    </source>
</evidence>
<feature type="coiled-coil region" evidence="1">
    <location>
        <begin position="48"/>
        <end position="115"/>
    </location>
</feature>
<feature type="region of interest" description="Disordered" evidence="2">
    <location>
        <begin position="123"/>
        <end position="151"/>
    </location>
</feature>
<accession>A0A7J0E8F9</accession>
<feature type="region of interest" description="Disordered" evidence="2">
    <location>
        <begin position="458"/>
        <end position="483"/>
    </location>
</feature>
<keyword evidence="1" id="KW-0175">Coiled coil</keyword>
<name>A0A7J0E8F9_9ERIC</name>
<reference evidence="3 4" key="1">
    <citation type="submission" date="2019-07" db="EMBL/GenBank/DDBJ databases">
        <title>De Novo Assembly of kiwifruit Actinidia rufa.</title>
        <authorList>
            <person name="Sugita-Konishi S."/>
            <person name="Sato K."/>
            <person name="Mori E."/>
            <person name="Abe Y."/>
            <person name="Kisaki G."/>
            <person name="Hamano K."/>
            <person name="Suezawa K."/>
            <person name="Otani M."/>
            <person name="Fukuda T."/>
            <person name="Manabe T."/>
            <person name="Gomi K."/>
            <person name="Tabuchi M."/>
            <person name="Akimitsu K."/>
            <person name="Kataoka I."/>
        </authorList>
    </citation>
    <scope>NUCLEOTIDE SEQUENCE [LARGE SCALE GENOMIC DNA]</scope>
    <source>
        <strain evidence="4">cv. Fuchu</strain>
    </source>
</reference>
<feature type="region of interest" description="Disordered" evidence="2">
    <location>
        <begin position="1"/>
        <end position="31"/>
    </location>
</feature>
<feature type="compositionally biased region" description="Basic and acidic residues" evidence="2">
    <location>
        <begin position="405"/>
        <end position="415"/>
    </location>
</feature>
<feature type="compositionally biased region" description="Basic residues" evidence="2">
    <location>
        <begin position="138"/>
        <end position="148"/>
    </location>
</feature>
<dbReference type="OrthoDB" id="1939491at2759"/>
<dbReference type="SUPFAM" id="SSF57756">
    <property type="entry name" value="Retrovirus zinc finger-like domains"/>
    <property type="match status" value="1"/>
</dbReference>
<proteinExistence type="predicted"/>
<keyword evidence="4" id="KW-1185">Reference proteome</keyword>
<feature type="region of interest" description="Disordered" evidence="2">
    <location>
        <begin position="389"/>
        <end position="416"/>
    </location>
</feature>
<dbReference type="AlphaFoldDB" id="A0A7J0E8F9"/>
<dbReference type="SUPFAM" id="SSF50630">
    <property type="entry name" value="Acid proteases"/>
    <property type="match status" value="1"/>
</dbReference>
<dbReference type="EMBL" id="BJWL01000002">
    <property type="protein sequence ID" value="GFY82572.1"/>
    <property type="molecule type" value="Genomic_DNA"/>
</dbReference>
<sequence length="601" mass="67188">MATALEVSKHGGGHERDTLPSTGKGKRGKSADIMASLEARLQRVEFAMADNRDKVEDMDQRIDGLEGENEEFHREMQGILNSLVESWKAQMDALKDSLQAKIADMKKEIKEVKGDWSLCKMGVTQGGEDHEGEQKSSSPRHSRFNKGKRNGDKPKLSCFLCDGNHFARDCPKRAKLAALIRDDEEEPRQEEAKVGSLRLLNAIQAKMGKTKVPRKGRMYVEAKVHDFNTCALIDTGASHNFIEVKEVKRLGLQLKKEQGWIKAVNTEARPIYGVARDMRLHIGDWCGQVDFTVVPMDDYPIVLGMEFLDGVRAFPIPFAETMCIMGEESACMVPLAREALLKSKTLSAMQLSKEETNAKIPTAILTKSPGAFKSAKGWHADMTKAAKRMKKWAGKNRQTRPPNSKPKDLRDNLLRRDRRTAKYGKSSWSYQSKNRRISYGECPAIVGDMVEMKSHGDGVHVEVESSRRRRSTSPVGDMDIGVQHYDSGQLRSPERNYSFLAGVQARIPDEGEIILSIRPCELRSGKNLIKGSPNNVKGWKKRFFFVSRADWEFFPNLAWGEGVPRVQRTWDTPGKSSGSGDNAEGKSLDYVAASGDDLNGL</sequence>
<evidence type="ECO:0000313" key="4">
    <source>
        <dbReference type="Proteomes" id="UP000585474"/>
    </source>
</evidence>
<feature type="region of interest" description="Disordered" evidence="2">
    <location>
        <begin position="567"/>
        <end position="587"/>
    </location>
</feature>
<feature type="compositionally biased region" description="Basic residues" evidence="2">
    <location>
        <begin position="389"/>
        <end position="398"/>
    </location>
</feature>
<dbReference type="GO" id="GO:0008270">
    <property type="term" value="F:zinc ion binding"/>
    <property type="evidence" value="ECO:0007669"/>
    <property type="project" value="InterPro"/>
</dbReference>
<dbReference type="Proteomes" id="UP000585474">
    <property type="component" value="Unassembled WGS sequence"/>
</dbReference>